<evidence type="ECO:0000313" key="3">
    <source>
        <dbReference type="EMBL" id="CCH33184.1"/>
    </source>
</evidence>
<dbReference type="GO" id="GO:0004519">
    <property type="term" value="F:endonuclease activity"/>
    <property type="evidence" value="ECO:0007669"/>
    <property type="project" value="InterPro"/>
</dbReference>
<dbReference type="Pfam" id="PF01844">
    <property type="entry name" value="HNH"/>
    <property type="match status" value="1"/>
</dbReference>
<keyword evidence="4" id="KW-1185">Reference proteome</keyword>
<reference evidence="3 4" key="1">
    <citation type="journal article" date="2012" name="BMC Genomics">
        <title>Complete genome sequence of Saccharothrix espanaensis DSM 44229T and comparison to the other completely sequenced Pseudonocardiaceae.</title>
        <authorList>
            <person name="Strobel T."/>
            <person name="Al-Dilaimi A."/>
            <person name="Blom J."/>
            <person name="Gessner A."/>
            <person name="Kalinowski J."/>
            <person name="Luzhetska M."/>
            <person name="Puhler A."/>
            <person name="Szczepanowski R."/>
            <person name="Bechthold A."/>
            <person name="Ruckert C."/>
        </authorList>
    </citation>
    <scope>NUCLEOTIDE SEQUENCE [LARGE SCALE GENOMIC DNA]</scope>
    <source>
        <strain evidence="4">ATCC 51144 / DSM 44229 / JCM 9112 / NBRC 15066 / NRRL 15764</strain>
    </source>
</reference>
<dbReference type="PATRIC" id="fig|1179773.3.peg.5965"/>
<dbReference type="AlphaFoldDB" id="K0K8N0"/>
<gene>
    <name evidence="3" type="ordered locus">BN6_59270</name>
</gene>
<accession>K0K8N0</accession>
<dbReference type="Proteomes" id="UP000006281">
    <property type="component" value="Chromosome"/>
</dbReference>
<organism evidence="3 4">
    <name type="scientific">Saccharothrix espanaensis (strain ATCC 51144 / DSM 44229 / JCM 9112 / NBRC 15066 / NRRL 15764)</name>
    <dbReference type="NCBI Taxonomy" id="1179773"/>
    <lineage>
        <taxon>Bacteria</taxon>
        <taxon>Bacillati</taxon>
        <taxon>Actinomycetota</taxon>
        <taxon>Actinomycetes</taxon>
        <taxon>Pseudonocardiales</taxon>
        <taxon>Pseudonocardiaceae</taxon>
        <taxon>Saccharothrix</taxon>
    </lineage>
</organism>
<feature type="region of interest" description="Disordered" evidence="1">
    <location>
        <begin position="1"/>
        <end position="22"/>
    </location>
</feature>
<dbReference type="GO" id="GO:0003676">
    <property type="term" value="F:nucleic acid binding"/>
    <property type="evidence" value="ECO:0007669"/>
    <property type="project" value="InterPro"/>
</dbReference>
<evidence type="ECO:0000256" key="1">
    <source>
        <dbReference type="SAM" id="MobiDB-lite"/>
    </source>
</evidence>
<name>K0K8N0_SACES</name>
<dbReference type="eggNOG" id="COG1403">
    <property type="taxonomic scope" value="Bacteria"/>
</dbReference>
<feature type="region of interest" description="Disordered" evidence="1">
    <location>
        <begin position="131"/>
        <end position="165"/>
    </location>
</feature>
<feature type="compositionally biased region" description="Basic and acidic residues" evidence="1">
    <location>
        <begin position="154"/>
        <end position="165"/>
    </location>
</feature>
<dbReference type="EMBL" id="HE804045">
    <property type="protein sequence ID" value="CCH33184.1"/>
    <property type="molecule type" value="Genomic_DNA"/>
</dbReference>
<evidence type="ECO:0000259" key="2">
    <source>
        <dbReference type="SMART" id="SM00507"/>
    </source>
</evidence>
<sequence length="165" mass="18085">MRRRPVTPGVAYPGPMAVNRSRRARAARKRKRRMDSVDHDLTDEQWTTLQAAWGGCAYCGATDQPLQRDCVQAISRGGRYTVDNVVPACRSCNAGKCNAEVTGWLRRKRLDERAFLSRHIEIRTTLGLCAIPGPNPDDAEHPDDAEGPGALTGAEDKEGAEARTA</sequence>
<dbReference type="InterPro" id="IPR002711">
    <property type="entry name" value="HNH"/>
</dbReference>
<dbReference type="InterPro" id="IPR003615">
    <property type="entry name" value="HNH_nuc"/>
</dbReference>
<protein>
    <recommendedName>
        <fullName evidence="2">HNH nuclease domain-containing protein</fullName>
    </recommendedName>
</protein>
<proteinExistence type="predicted"/>
<evidence type="ECO:0000313" key="4">
    <source>
        <dbReference type="Proteomes" id="UP000006281"/>
    </source>
</evidence>
<dbReference type="KEGG" id="sesp:BN6_59270"/>
<dbReference type="STRING" id="1179773.BN6_59270"/>
<feature type="domain" description="HNH nuclease" evidence="2">
    <location>
        <begin position="44"/>
        <end position="94"/>
    </location>
</feature>
<dbReference type="Gene3D" id="1.10.30.50">
    <property type="match status" value="1"/>
</dbReference>
<dbReference type="HOGENOM" id="CLU_136797_0_0_11"/>
<dbReference type="SMART" id="SM00507">
    <property type="entry name" value="HNHc"/>
    <property type="match status" value="1"/>
</dbReference>
<dbReference type="GO" id="GO:0008270">
    <property type="term" value="F:zinc ion binding"/>
    <property type="evidence" value="ECO:0007669"/>
    <property type="project" value="InterPro"/>
</dbReference>
<dbReference type="CDD" id="cd00085">
    <property type="entry name" value="HNHc"/>
    <property type="match status" value="1"/>
</dbReference>